<sequence length="109" mass="12065">MEVLGVAHRHLRPSLLLGPTPSHSILGKSLQVGETLPIKGQYSFHNHHHPHQSYNNQKLVLCNVKRGGELLGVDMLLLDSKATLMPGSSQSHHLQTALKGGFYVLFERL</sequence>
<dbReference type="EMBL" id="QGKW02002228">
    <property type="protein sequence ID" value="KAF2539802.1"/>
    <property type="molecule type" value="Genomic_DNA"/>
</dbReference>
<dbReference type="Proteomes" id="UP000712281">
    <property type="component" value="Unassembled WGS sequence"/>
</dbReference>
<dbReference type="AlphaFoldDB" id="A0A8S9G9B9"/>
<proteinExistence type="predicted"/>
<organism evidence="1 2">
    <name type="scientific">Brassica cretica</name>
    <name type="common">Mustard</name>
    <dbReference type="NCBI Taxonomy" id="69181"/>
    <lineage>
        <taxon>Eukaryota</taxon>
        <taxon>Viridiplantae</taxon>
        <taxon>Streptophyta</taxon>
        <taxon>Embryophyta</taxon>
        <taxon>Tracheophyta</taxon>
        <taxon>Spermatophyta</taxon>
        <taxon>Magnoliopsida</taxon>
        <taxon>eudicotyledons</taxon>
        <taxon>Gunneridae</taxon>
        <taxon>Pentapetalae</taxon>
        <taxon>rosids</taxon>
        <taxon>malvids</taxon>
        <taxon>Brassicales</taxon>
        <taxon>Brassicaceae</taxon>
        <taxon>Brassiceae</taxon>
        <taxon>Brassica</taxon>
    </lineage>
</organism>
<gene>
    <name evidence="1" type="ORF">F2Q68_00021774</name>
</gene>
<name>A0A8S9G9B9_BRACR</name>
<protein>
    <submittedName>
        <fullName evidence="1">Uncharacterized protein</fullName>
    </submittedName>
</protein>
<evidence type="ECO:0000313" key="1">
    <source>
        <dbReference type="EMBL" id="KAF2539802.1"/>
    </source>
</evidence>
<evidence type="ECO:0000313" key="2">
    <source>
        <dbReference type="Proteomes" id="UP000712281"/>
    </source>
</evidence>
<accession>A0A8S9G9B9</accession>
<comment type="caution">
    <text evidence="1">The sequence shown here is derived from an EMBL/GenBank/DDBJ whole genome shotgun (WGS) entry which is preliminary data.</text>
</comment>
<reference evidence="1" key="1">
    <citation type="submission" date="2019-12" db="EMBL/GenBank/DDBJ databases">
        <title>Genome sequencing and annotation of Brassica cretica.</title>
        <authorList>
            <person name="Studholme D.J."/>
            <person name="Sarris P.F."/>
        </authorList>
    </citation>
    <scope>NUCLEOTIDE SEQUENCE</scope>
    <source>
        <strain evidence="1">PFS-001/15</strain>
        <tissue evidence="1">Leaf</tissue>
    </source>
</reference>